<dbReference type="PANTHER" id="PTHR46211:SF1">
    <property type="entry name" value="GLYCEROPHOSPHODIESTER PHOSPHODIESTERASE, CYTOPLASMIC"/>
    <property type="match status" value="1"/>
</dbReference>
<evidence type="ECO:0000259" key="1">
    <source>
        <dbReference type="PROSITE" id="PS51704"/>
    </source>
</evidence>
<feature type="domain" description="GP-PDE" evidence="1">
    <location>
        <begin position="10"/>
        <end position="255"/>
    </location>
</feature>
<protein>
    <submittedName>
        <fullName evidence="2">Glycerophosphoryl diester phosphodiesterase</fullName>
        <ecNumber evidence="2">3.1.4.46</ecNumber>
    </submittedName>
</protein>
<dbReference type="EC" id="3.1.4.46" evidence="2"/>
<evidence type="ECO:0000313" key="2">
    <source>
        <dbReference type="EMBL" id="SLN28701.1"/>
    </source>
</evidence>
<dbReference type="PROSITE" id="PS51704">
    <property type="entry name" value="GP_PDE"/>
    <property type="match status" value="1"/>
</dbReference>
<dbReference type="AlphaFoldDB" id="A0A1Y5S0X5"/>
<dbReference type="GO" id="GO:0006629">
    <property type="term" value="P:lipid metabolic process"/>
    <property type="evidence" value="ECO:0007669"/>
    <property type="project" value="InterPro"/>
</dbReference>
<dbReference type="InterPro" id="IPR017946">
    <property type="entry name" value="PLC-like_Pdiesterase_TIM-brl"/>
</dbReference>
<dbReference type="InterPro" id="IPR030395">
    <property type="entry name" value="GP_PDE_dom"/>
</dbReference>
<dbReference type="Proteomes" id="UP000193827">
    <property type="component" value="Unassembled WGS sequence"/>
</dbReference>
<dbReference type="Gene3D" id="3.20.20.190">
    <property type="entry name" value="Phosphatidylinositol (PI) phosphodiesterase"/>
    <property type="match status" value="1"/>
</dbReference>
<reference evidence="2 3" key="1">
    <citation type="submission" date="2017-03" db="EMBL/GenBank/DDBJ databases">
        <authorList>
            <person name="Afonso C.L."/>
            <person name="Miller P.J."/>
            <person name="Scott M.A."/>
            <person name="Spackman E."/>
            <person name="Goraichik I."/>
            <person name="Dimitrov K.M."/>
            <person name="Suarez D.L."/>
            <person name="Swayne D.E."/>
        </authorList>
    </citation>
    <scope>NUCLEOTIDE SEQUENCE [LARGE SCALE GENOMIC DNA]</scope>
    <source>
        <strain evidence="2 3">CECT 8287</strain>
    </source>
</reference>
<organism evidence="2 3">
    <name type="scientific">Roseovarius litorisediminis</name>
    <dbReference type="NCBI Taxonomy" id="1312363"/>
    <lineage>
        <taxon>Bacteria</taxon>
        <taxon>Pseudomonadati</taxon>
        <taxon>Pseudomonadota</taxon>
        <taxon>Alphaproteobacteria</taxon>
        <taxon>Rhodobacterales</taxon>
        <taxon>Roseobacteraceae</taxon>
        <taxon>Roseovarius</taxon>
    </lineage>
</organism>
<dbReference type="OrthoDB" id="384721at2"/>
<dbReference type="PANTHER" id="PTHR46211">
    <property type="entry name" value="GLYCEROPHOSPHORYL DIESTER PHOSPHODIESTERASE"/>
    <property type="match status" value="1"/>
</dbReference>
<keyword evidence="2" id="KW-0378">Hydrolase</keyword>
<dbReference type="Pfam" id="PF03009">
    <property type="entry name" value="GDPD"/>
    <property type="match status" value="1"/>
</dbReference>
<accession>A0A1Y5S0X5</accession>
<keyword evidence="3" id="KW-1185">Reference proteome</keyword>
<evidence type="ECO:0000313" key="3">
    <source>
        <dbReference type="Proteomes" id="UP000193827"/>
    </source>
</evidence>
<dbReference type="EMBL" id="FWFL01000003">
    <property type="protein sequence ID" value="SLN28701.1"/>
    <property type="molecule type" value="Genomic_DNA"/>
</dbReference>
<proteinExistence type="predicted"/>
<sequence>MSALPAVFRRVPLAHRALHDVDEGRPENSCAAIRAAMDAGYGIEIDLQLSRDGRAMVFHDYSLDRLTGEKGAIQQRDAAELGRILLTGGDEGIPTFAQVLELVAGRVPLLIELKDQHGQMGVTDERLEKAVAADLAGYSGPVGLMSFNPNSVMSLAGLVPDLPRGIVTEAYPAEHWRLLKPEVRRRLRNIPDFDRVGASFISHDKSDLDNPRVAELKARGATILCWTIRSREQETEARKVAHNITFEGYLAEIPS</sequence>
<name>A0A1Y5S0X5_9RHOB</name>
<dbReference type="GO" id="GO:0008889">
    <property type="term" value="F:glycerophosphodiester phosphodiesterase activity"/>
    <property type="evidence" value="ECO:0007669"/>
    <property type="project" value="UniProtKB-EC"/>
</dbReference>
<dbReference type="RefSeq" id="WP_085891575.1">
    <property type="nucleotide sequence ID" value="NZ_FWFL01000003.1"/>
</dbReference>
<dbReference type="SUPFAM" id="SSF51695">
    <property type="entry name" value="PLC-like phosphodiesterases"/>
    <property type="match status" value="1"/>
</dbReference>
<gene>
    <name evidence="2" type="primary">ugpQ</name>
    <name evidence="2" type="ORF">PEL8287_01311</name>
</gene>